<evidence type="ECO:0000313" key="5">
    <source>
        <dbReference type="EnsemblFungi" id="EJT81179"/>
    </source>
</evidence>
<dbReference type="SMART" id="SM00298">
    <property type="entry name" value="CHROMO"/>
    <property type="match status" value="2"/>
</dbReference>
<organism evidence="4">
    <name type="scientific">Gaeumannomyces tritici (strain R3-111a-1)</name>
    <name type="common">Wheat and barley take-all root rot fungus</name>
    <name type="synonym">Gaeumannomyces graminis var. tritici</name>
    <dbReference type="NCBI Taxonomy" id="644352"/>
    <lineage>
        <taxon>Eukaryota</taxon>
        <taxon>Fungi</taxon>
        <taxon>Dikarya</taxon>
        <taxon>Ascomycota</taxon>
        <taxon>Pezizomycotina</taxon>
        <taxon>Sordariomycetes</taxon>
        <taxon>Sordariomycetidae</taxon>
        <taxon>Magnaporthales</taxon>
        <taxon>Magnaporthaceae</taxon>
        <taxon>Gaeumannomyces</taxon>
    </lineage>
</organism>
<feature type="compositionally biased region" description="Low complexity" evidence="2">
    <location>
        <begin position="20"/>
        <end position="32"/>
    </location>
</feature>
<reference evidence="4" key="2">
    <citation type="submission" date="2010-07" db="EMBL/GenBank/DDBJ databases">
        <authorList>
            <consortium name="The Broad Institute Genome Sequencing Platform"/>
            <consortium name="Broad Institute Genome Sequencing Center for Infectious Disease"/>
            <person name="Ma L.-J."/>
            <person name="Dead R."/>
            <person name="Young S."/>
            <person name="Zeng Q."/>
            <person name="Koehrsen M."/>
            <person name="Alvarado L."/>
            <person name="Berlin A."/>
            <person name="Chapman S.B."/>
            <person name="Chen Z."/>
            <person name="Freedman E."/>
            <person name="Gellesch M."/>
            <person name="Goldberg J."/>
            <person name="Griggs A."/>
            <person name="Gujja S."/>
            <person name="Heilman E.R."/>
            <person name="Heiman D."/>
            <person name="Hepburn T."/>
            <person name="Howarth C."/>
            <person name="Jen D."/>
            <person name="Larson L."/>
            <person name="Mehta T."/>
            <person name="Neiman D."/>
            <person name="Pearson M."/>
            <person name="Roberts A."/>
            <person name="Saif S."/>
            <person name="Shea T."/>
            <person name="Shenoy N."/>
            <person name="Sisk P."/>
            <person name="Stolte C."/>
            <person name="Sykes S."/>
            <person name="Walk T."/>
            <person name="White J."/>
            <person name="Yandava C."/>
            <person name="Haas B."/>
            <person name="Nusbaum C."/>
            <person name="Birren B."/>
        </authorList>
    </citation>
    <scope>NUCLEOTIDE SEQUENCE</scope>
    <source>
        <strain evidence="4">R3-111a-1</strain>
    </source>
</reference>
<reference evidence="5" key="5">
    <citation type="submission" date="2018-04" db="UniProtKB">
        <authorList>
            <consortium name="EnsemblFungi"/>
        </authorList>
    </citation>
    <scope>IDENTIFICATION</scope>
    <source>
        <strain evidence="5">R3-111a-1</strain>
    </source>
</reference>
<dbReference type="HOGENOM" id="CLU_591931_0_0_1"/>
<dbReference type="EnsemblFungi" id="EJT81179">
    <property type="protein sequence ID" value="EJT81179"/>
    <property type="gene ID" value="GGTG_01163"/>
</dbReference>
<dbReference type="VEuPathDB" id="FungiDB:GGTG_01163"/>
<feature type="compositionally biased region" description="Basic residues" evidence="2">
    <location>
        <begin position="125"/>
        <end position="135"/>
    </location>
</feature>
<evidence type="ECO:0000256" key="1">
    <source>
        <dbReference type="ARBA" id="ARBA00011353"/>
    </source>
</evidence>
<evidence type="ECO:0000313" key="6">
    <source>
        <dbReference type="Proteomes" id="UP000006039"/>
    </source>
</evidence>
<dbReference type="GeneID" id="20341621"/>
<dbReference type="SUPFAM" id="SSF54160">
    <property type="entry name" value="Chromo domain-like"/>
    <property type="match status" value="1"/>
</dbReference>
<dbReference type="Proteomes" id="UP000006039">
    <property type="component" value="Unassembled WGS sequence"/>
</dbReference>
<dbReference type="eggNOG" id="ENOG502RMIF">
    <property type="taxonomic scope" value="Eukaryota"/>
</dbReference>
<evidence type="ECO:0000313" key="4">
    <source>
        <dbReference type="EMBL" id="EJT81179.1"/>
    </source>
</evidence>
<feature type="compositionally biased region" description="Low complexity" evidence="2">
    <location>
        <begin position="91"/>
        <end position="104"/>
    </location>
</feature>
<dbReference type="AlphaFoldDB" id="J3NIS9"/>
<feature type="compositionally biased region" description="Acidic residues" evidence="2">
    <location>
        <begin position="256"/>
        <end position="268"/>
    </location>
</feature>
<dbReference type="RefSeq" id="XP_009217188.1">
    <property type="nucleotide sequence ID" value="XM_009218924.1"/>
</dbReference>
<feature type="compositionally biased region" description="Acidic residues" evidence="2">
    <location>
        <begin position="305"/>
        <end position="339"/>
    </location>
</feature>
<evidence type="ECO:0000256" key="2">
    <source>
        <dbReference type="SAM" id="MobiDB-lite"/>
    </source>
</evidence>
<dbReference type="Gene3D" id="2.40.50.40">
    <property type="match status" value="1"/>
</dbReference>
<dbReference type="STRING" id="644352.J3NIS9"/>
<dbReference type="EMBL" id="GL385395">
    <property type="protein sequence ID" value="EJT81179.1"/>
    <property type="molecule type" value="Genomic_DNA"/>
</dbReference>
<dbReference type="InterPro" id="IPR000953">
    <property type="entry name" value="Chromo/chromo_shadow_dom"/>
</dbReference>
<comment type="subunit">
    <text evidence="1">Component of the NuA4 histone acetyltransferase complex.</text>
</comment>
<keyword evidence="6" id="KW-1185">Reference proteome</keyword>
<accession>J3NIS9</accession>
<reference evidence="4" key="3">
    <citation type="submission" date="2010-09" db="EMBL/GenBank/DDBJ databases">
        <title>Annotation of Gaeumannomyces graminis var. tritici R3-111a-1.</title>
        <authorList>
            <consortium name="The Broad Institute Genome Sequencing Platform"/>
            <person name="Ma L.-J."/>
            <person name="Dead R."/>
            <person name="Young S.K."/>
            <person name="Zeng Q."/>
            <person name="Gargeya S."/>
            <person name="Fitzgerald M."/>
            <person name="Haas B."/>
            <person name="Abouelleil A."/>
            <person name="Alvarado L."/>
            <person name="Arachchi H.M."/>
            <person name="Berlin A."/>
            <person name="Brown A."/>
            <person name="Chapman S.B."/>
            <person name="Chen Z."/>
            <person name="Dunbar C."/>
            <person name="Freedman E."/>
            <person name="Gearin G."/>
            <person name="Gellesch M."/>
            <person name="Goldberg J."/>
            <person name="Griggs A."/>
            <person name="Gujja S."/>
            <person name="Heiman D."/>
            <person name="Howarth C."/>
            <person name="Larson L."/>
            <person name="Lui A."/>
            <person name="MacDonald P.J.P."/>
            <person name="Mehta T."/>
            <person name="Montmayeur A."/>
            <person name="Murphy C."/>
            <person name="Neiman D."/>
            <person name="Pearson M."/>
            <person name="Priest M."/>
            <person name="Roberts A."/>
            <person name="Saif S."/>
            <person name="Shea T."/>
            <person name="Shenoy N."/>
            <person name="Sisk P."/>
            <person name="Stolte C."/>
            <person name="Sykes S."/>
            <person name="Yandava C."/>
            <person name="Wortman J."/>
            <person name="Nusbaum C."/>
            <person name="Birren B."/>
        </authorList>
    </citation>
    <scope>NUCLEOTIDE SEQUENCE</scope>
    <source>
        <strain evidence="4">R3-111a-1</strain>
    </source>
</reference>
<dbReference type="OrthoDB" id="433924at2759"/>
<protein>
    <recommendedName>
        <fullName evidence="3">Chromo domain-containing protein</fullName>
    </recommendedName>
</protein>
<feature type="domain" description="Chromo" evidence="3">
    <location>
        <begin position="439"/>
        <end position="503"/>
    </location>
</feature>
<dbReference type="InterPro" id="IPR016197">
    <property type="entry name" value="Chromo-like_dom_sf"/>
</dbReference>
<reference evidence="6" key="1">
    <citation type="submission" date="2010-07" db="EMBL/GenBank/DDBJ databases">
        <title>The genome sequence of Gaeumannomyces graminis var. tritici strain R3-111a-1.</title>
        <authorList>
            <consortium name="The Broad Institute Genome Sequencing Platform"/>
            <person name="Ma L.-J."/>
            <person name="Dead R."/>
            <person name="Young S."/>
            <person name="Zeng Q."/>
            <person name="Koehrsen M."/>
            <person name="Alvarado L."/>
            <person name="Berlin A."/>
            <person name="Chapman S.B."/>
            <person name="Chen Z."/>
            <person name="Freedman E."/>
            <person name="Gellesch M."/>
            <person name="Goldberg J."/>
            <person name="Griggs A."/>
            <person name="Gujja S."/>
            <person name="Heilman E.R."/>
            <person name="Heiman D."/>
            <person name="Hepburn T."/>
            <person name="Howarth C."/>
            <person name="Jen D."/>
            <person name="Larson L."/>
            <person name="Mehta T."/>
            <person name="Neiman D."/>
            <person name="Pearson M."/>
            <person name="Roberts A."/>
            <person name="Saif S."/>
            <person name="Shea T."/>
            <person name="Shenoy N."/>
            <person name="Sisk P."/>
            <person name="Stolte C."/>
            <person name="Sykes S."/>
            <person name="Walk T."/>
            <person name="White J."/>
            <person name="Yandava C."/>
            <person name="Haas B."/>
            <person name="Nusbaum C."/>
            <person name="Birren B."/>
        </authorList>
    </citation>
    <scope>NUCLEOTIDE SEQUENCE [LARGE SCALE GENOMIC DNA]</scope>
    <source>
        <strain evidence="6">R3-111a-1</strain>
    </source>
</reference>
<feature type="compositionally biased region" description="Polar residues" evidence="2">
    <location>
        <begin position="195"/>
        <end position="239"/>
    </location>
</feature>
<evidence type="ECO:0000259" key="3">
    <source>
        <dbReference type="PROSITE" id="PS50013"/>
    </source>
</evidence>
<reference evidence="5" key="4">
    <citation type="journal article" date="2015" name="G3 (Bethesda)">
        <title>Genome sequences of three phytopathogenic species of the Magnaporthaceae family of fungi.</title>
        <authorList>
            <person name="Okagaki L.H."/>
            <person name="Nunes C.C."/>
            <person name="Sailsbery J."/>
            <person name="Clay B."/>
            <person name="Brown D."/>
            <person name="John T."/>
            <person name="Oh Y."/>
            <person name="Young N."/>
            <person name="Fitzgerald M."/>
            <person name="Haas B.J."/>
            <person name="Zeng Q."/>
            <person name="Young S."/>
            <person name="Adiconis X."/>
            <person name="Fan L."/>
            <person name="Levin J.Z."/>
            <person name="Mitchell T.K."/>
            <person name="Okubara P.A."/>
            <person name="Farman M.L."/>
            <person name="Kohn L.M."/>
            <person name="Birren B."/>
            <person name="Ma L.-J."/>
            <person name="Dean R.A."/>
        </authorList>
    </citation>
    <scope>NUCLEOTIDE SEQUENCE</scope>
    <source>
        <strain evidence="5">R3-111a-1</strain>
    </source>
</reference>
<gene>
    <name evidence="5" type="primary">20341621</name>
    <name evidence="4" type="ORF">GGTG_01163</name>
</gene>
<proteinExistence type="predicted"/>
<name>J3NIS9_GAET3</name>
<sequence length="503" mass="56435">MLRYLFSAREPAPQPPSEPQEPTLELEPDTPAAAIPTTGRKRKASDAVPTNHDGPSLSQRPAQRRRLVEGDQIFPQRPPSEGSCHSEDGQPASSSLTTPPTESTRAPKPNTDTTVEYEANIIQTTKKRSPAKLKARPAPTSDSEADGHGTQSSTDDDKQLLPRKARLSVDLSTPTHTDDQCAISFDDAETRYGFASQSPPSHTQATVYDFATQSPPNHTQATVYDFPSQSPPSRTQATVRSPVARRGRPHKPLQEELADDQSDSESSEYDPLSIGVRQRTPGKQQADDAFESSHLAAPQKSNNKDDEEEQDCQLEDNEEEQDRQLEDDEEEQDGHLEDDDGQVAIIESNSDPEAIPIILNEDVTDKKFTISSIVDHRRDADIDHAFELSVRWVNFAEPSWESERSIQAQVPELLYKYWESVGGRPITGAFRVFSVLRHWSARPLRVDSRGPQPKKRTKYLVQWEGYSADPQHTSVETREKLRDIAPRELDLYLEHVREQRQAK</sequence>
<dbReference type="PROSITE" id="PS50013">
    <property type="entry name" value="CHROMO_2"/>
    <property type="match status" value="2"/>
</dbReference>
<feature type="region of interest" description="Disordered" evidence="2">
    <location>
        <begin position="1"/>
        <end position="339"/>
    </location>
</feature>
<dbReference type="GO" id="GO:0006338">
    <property type="term" value="P:chromatin remodeling"/>
    <property type="evidence" value="ECO:0007669"/>
    <property type="project" value="UniProtKB-ARBA"/>
</dbReference>
<feature type="domain" description="Chromo" evidence="3">
    <location>
        <begin position="368"/>
        <end position="419"/>
    </location>
</feature>